<evidence type="ECO:0000313" key="11">
    <source>
        <dbReference type="Proteomes" id="UP000016666"/>
    </source>
</evidence>
<dbReference type="Pfam" id="PF07222">
    <property type="entry name" value="PBP_sp32"/>
    <property type="match status" value="1"/>
</dbReference>
<accession>U3IA82</accession>
<dbReference type="PANTHER" id="PTHR21362:SF1">
    <property type="entry name" value="ACROSIN-BINDING PROTEIN"/>
    <property type="match status" value="1"/>
</dbReference>
<dbReference type="GO" id="GO:0005634">
    <property type="term" value="C:nucleus"/>
    <property type="evidence" value="ECO:0007669"/>
    <property type="project" value="TreeGrafter"/>
</dbReference>
<evidence type="ECO:0000313" key="10">
    <source>
        <dbReference type="Ensembl" id="ENSAPLP00000004153.2"/>
    </source>
</evidence>
<dbReference type="GO" id="GO:0001669">
    <property type="term" value="C:acrosomal vesicle"/>
    <property type="evidence" value="ECO:0007669"/>
    <property type="project" value="UniProtKB-SubCell"/>
</dbReference>
<feature type="region of interest" description="Disordered" evidence="9">
    <location>
        <begin position="1"/>
        <end position="25"/>
    </location>
</feature>
<evidence type="ECO:0000256" key="7">
    <source>
        <dbReference type="ARBA" id="ARBA00033453"/>
    </source>
</evidence>
<evidence type="ECO:0000256" key="5">
    <source>
        <dbReference type="ARBA" id="ARBA00023329"/>
    </source>
</evidence>
<evidence type="ECO:0000256" key="2">
    <source>
        <dbReference type="ARBA" id="ARBA00018940"/>
    </source>
</evidence>
<reference evidence="10 11" key="1">
    <citation type="submission" date="2017-10" db="EMBL/GenBank/DDBJ databases">
        <title>A new Pekin duck reference genome.</title>
        <authorList>
            <person name="Hou Z.-C."/>
            <person name="Zhou Z.-K."/>
            <person name="Zhu F."/>
            <person name="Hou S.-S."/>
        </authorList>
    </citation>
    <scope>NUCLEOTIDE SEQUENCE [LARGE SCALE GENOMIC DNA]</scope>
</reference>
<keyword evidence="11" id="KW-1185">Reference proteome</keyword>
<name>U3IA82_ANAPP</name>
<dbReference type="AlphaFoldDB" id="U3IA82"/>
<dbReference type="OMA" id="FIKRTAC"/>
<dbReference type="Ensembl" id="ENSAPLT00000004762.2">
    <property type="protein sequence ID" value="ENSAPLP00000004153.2"/>
    <property type="gene ID" value="ENSAPLG00000004639.2"/>
</dbReference>
<keyword evidence="4" id="KW-0732">Signal</keyword>
<comment type="function">
    <text evidence="8">Acrosomal protein that maintains proacrosin (pro-ACR) as an enzymatically inactive zymogen in the acrosome. Involved also in the acrosome formation.</text>
</comment>
<evidence type="ECO:0000256" key="1">
    <source>
        <dbReference type="ARBA" id="ARBA00004218"/>
    </source>
</evidence>
<keyword evidence="3" id="KW-0597">Phosphoprotein</keyword>
<evidence type="ECO:0000256" key="8">
    <source>
        <dbReference type="ARBA" id="ARBA00045517"/>
    </source>
</evidence>
<evidence type="ECO:0000256" key="9">
    <source>
        <dbReference type="SAM" id="MobiDB-lite"/>
    </source>
</evidence>
<dbReference type="Proteomes" id="UP000016666">
    <property type="component" value="Chromosome 1"/>
</dbReference>
<keyword evidence="5" id="KW-0968">Cytoplasmic vesicle</keyword>
<dbReference type="HOGENOM" id="CLU_165827_0_0_1"/>
<dbReference type="PANTHER" id="PTHR21362">
    <property type="entry name" value="ACROSIN-BINDING PROTEIN"/>
    <property type="match status" value="1"/>
</dbReference>
<reference evidence="10" key="3">
    <citation type="submission" date="2025-09" db="UniProtKB">
        <authorList>
            <consortium name="Ensembl"/>
        </authorList>
    </citation>
    <scope>IDENTIFICATION</scope>
</reference>
<dbReference type="GeneTree" id="ENSGT00390000000826"/>
<comment type="subcellular location">
    <subcellularLocation>
        <location evidence="1">Cytoplasmic vesicle</location>
        <location evidence="1">Secretory vesicle</location>
        <location evidence="1">Acrosome</location>
    </subcellularLocation>
</comment>
<proteinExistence type="predicted"/>
<dbReference type="InterPro" id="IPR009865">
    <property type="entry name" value="Proacrosin-bd"/>
</dbReference>
<evidence type="ECO:0000256" key="3">
    <source>
        <dbReference type="ARBA" id="ARBA00022553"/>
    </source>
</evidence>
<feature type="compositionally biased region" description="Gly residues" evidence="9">
    <location>
        <begin position="8"/>
        <end position="19"/>
    </location>
</feature>
<evidence type="ECO:0000256" key="4">
    <source>
        <dbReference type="ARBA" id="ARBA00022729"/>
    </source>
</evidence>
<sequence>MCSPSSAGAGGGGGGGGDTSGATSGSAHSAMSATWAFLLLSALSGWGCTAGPRSVQAQQPGAPLSSHEYRRFFRALRVAHHAATACHLRALYGCQNPLVRRLDEYENHGVIPKGPVCSELPGTPFFPNFCAFASYRCTMKWYFIKRTACPGEGKAELGSTGTFNVTMSSDAVLSSIFRSQPLFPTSPTSPQPAGSKLDTEVAVVSSSLPEGSPELTSIQQSPSDPHASEVTVSGQQQGQLPISDIQDLLLRLQDTHVQSLMQKLQQMMAMGKAVGEEELQAVALKLLMALNNANVS</sequence>
<evidence type="ECO:0000256" key="6">
    <source>
        <dbReference type="ARBA" id="ARBA00032734"/>
    </source>
</evidence>
<feature type="compositionally biased region" description="Polar residues" evidence="9">
    <location>
        <begin position="205"/>
        <end position="223"/>
    </location>
</feature>
<organism evidence="10 11">
    <name type="scientific">Anas platyrhynchos platyrhynchos</name>
    <name type="common">Northern mallard</name>
    <dbReference type="NCBI Taxonomy" id="8840"/>
    <lineage>
        <taxon>Eukaryota</taxon>
        <taxon>Metazoa</taxon>
        <taxon>Chordata</taxon>
        <taxon>Craniata</taxon>
        <taxon>Vertebrata</taxon>
        <taxon>Euteleostomi</taxon>
        <taxon>Archelosauria</taxon>
        <taxon>Archosauria</taxon>
        <taxon>Dinosauria</taxon>
        <taxon>Saurischia</taxon>
        <taxon>Theropoda</taxon>
        <taxon>Coelurosauria</taxon>
        <taxon>Aves</taxon>
        <taxon>Neognathae</taxon>
        <taxon>Galloanserae</taxon>
        <taxon>Anseriformes</taxon>
        <taxon>Anatidae</taxon>
        <taxon>Anatinae</taxon>
        <taxon>Anas</taxon>
    </lineage>
</organism>
<protein>
    <recommendedName>
        <fullName evidence="2">Acrosin-binding protein</fullName>
    </recommendedName>
    <alternativeName>
        <fullName evidence="6">Acrosin-binding protein, 60 kDa form</fullName>
    </alternativeName>
    <alternativeName>
        <fullName evidence="7">Proacrosin-binding protein sp32</fullName>
    </alternativeName>
</protein>
<reference evidence="10" key="2">
    <citation type="submission" date="2025-08" db="UniProtKB">
        <authorList>
            <consortium name="Ensembl"/>
        </authorList>
    </citation>
    <scope>IDENTIFICATION</scope>
</reference>
<feature type="region of interest" description="Disordered" evidence="9">
    <location>
        <begin position="205"/>
        <end position="237"/>
    </location>
</feature>